<feature type="domain" description="4Fe-4S ferredoxin-type" evidence="5">
    <location>
        <begin position="34"/>
        <end position="64"/>
    </location>
</feature>
<keyword evidence="3" id="KW-0408">Iron</keyword>
<dbReference type="PANTHER" id="PTHR43177:SF9">
    <property type="entry name" value="PROTEIN NRFC"/>
    <property type="match status" value="1"/>
</dbReference>
<evidence type="ECO:0000256" key="2">
    <source>
        <dbReference type="ARBA" id="ARBA00022723"/>
    </source>
</evidence>
<dbReference type="Gene3D" id="3.30.70.20">
    <property type="match status" value="2"/>
</dbReference>
<proteinExistence type="predicted"/>
<organism evidence="6 7">
    <name type="scientific">Parasutterella excrementihominis</name>
    <dbReference type="NCBI Taxonomy" id="487175"/>
    <lineage>
        <taxon>Bacteria</taxon>
        <taxon>Pseudomonadati</taxon>
        <taxon>Pseudomonadota</taxon>
        <taxon>Betaproteobacteria</taxon>
        <taxon>Burkholderiales</taxon>
        <taxon>Sutterellaceae</taxon>
        <taxon>Parasutterella</taxon>
    </lineage>
</organism>
<keyword evidence="2" id="KW-0479">Metal-binding</keyword>
<feature type="domain" description="4Fe-4S ferredoxin-type" evidence="5">
    <location>
        <begin position="78"/>
        <end position="110"/>
    </location>
</feature>
<accession>A0A6I3S2M1</accession>
<dbReference type="GO" id="GO:0046872">
    <property type="term" value="F:metal ion binding"/>
    <property type="evidence" value="ECO:0007669"/>
    <property type="project" value="UniProtKB-KW"/>
</dbReference>
<dbReference type="GO" id="GO:0051539">
    <property type="term" value="F:4 iron, 4 sulfur cluster binding"/>
    <property type="evidence" value="ECO:0007669"/>
    <property type="project" value="UniProtKB-KW"/>
</dbReference>
<dbReference type="InterPro" id="IPR017896">
    <property type="entry name" value="4Fe4S_Fe-S-bd"/>
</dbReference>
<sequence length="231" mass="25889">MLDRRTLLKLIASGTAFTTVSPKVVLAKTPDKHYAMVFDVRKCTGCLSCTVNCSIENQTEPGRERTVVNQLSLTNDDGVAMIALPNQCNHCENPTCVKACPVKATYKRPEDGIVVIDYDKCIHCMNCTKACAYGARKPDPTHKNPPEKCNFCIHRLQEGLLPVCVESCIGGARYFGDLNDENSEVHQLIKNNKTYVLLQSAGTKPNIFYIGLPENFEDKKWLQADFKNWQR</sequence>
<keyword evidence="1" id="KW-0004">4Fe-4S</keyword>
<dbReference type="EMBL" id="WNCL01000004">
    <property type="protein sequence ID" value="MTU42434.1"/>
    <property type="molecule type" value="Genomic_DNA"/>
</dbReference>
<evidence type="ECO:0000256" key="3">
    <source>
        <dbReference type="ARBA" id="ARBA00023004"/>
    </source>
</evidence>
<evidence type="ECO:0000313" key="6">
    <source>
        <dbReference type="EMBL" id="MTU42434.1"/>
    </source>
</evidence>
<evidence type="ECO:0000256" key="1">
    <source>
        <dbReference type="ARBA" id="ARBA00022485"/>
    </source>
</evidence>
<dbReference type="PANTHER" id="PTHR43177">
    <property type="entry name" value="PROTEIN NRFC"/>
    <property type="match status" value="1"/>
</dbReference>
<dbReference type="Pfam" id="PF13247">
    <property type="entry name" value="Fer4_11"/>
    <property type="match status" value="1"/>
</dbReference>
<dbReference type="Proteomes" id="UP000462362">
    <property type="component" value="Unassembled WGS sequence"/>
</dbReference>
<feature type="domain" description="4Fe-4S ferredoxin-type" evidence="5">
    <location>
        <begin position="112"/>
        <end position="141"/>
    </location>
</feature>
<reference evidence="6 7" key="1">
    <citation type="journal article" date="2019" name="Nat. Med.">
        <title>A library of human gut bacterial isolates paired with longitudinal multiomics data enables mechanistic microbiome research.</title>
        <authorList>
            <person name="Poyet M."/>
            <person name="Groussin M."/>
            <person name="Gibbons S.M."/>
            <person name="Avila-Pacheco J."/>
            <person name="Jiang X."/>
            <person name="Kearney S.M."/>
            <person name="Perrotta A.R."/>
            <person name="Berdy B."/>
            <person name="Zhao S."/>
            <person name="Lieberman T.D."/>
            <person name="Swanson P.K."/>
            <person name="Smith M."/>
            <person name="Roesemann S."/>
            <person name="Alexander J.E."/>
            <person name="Rich S.A."/>
            <person name="Livny J."/>
            <person name="Vlamakis H."/>
            <person name="Clish C."/>
            <person name="Bullock K."/>
            <person name="Deik A."/>
            <person name="Scott J."/>
            <person name="Pierce K.A."/>
            <person name="Xavier R.J."/>
            <person name="Alm E.J."/>
        </authorList>
    </citation>
    <scope>NUCLEOTIDE SEQUENCE [LARGE SCALE GENOMIC DNA]</scope>
    <source>
        <strain evidence="6 7">BIOML-A2</strain>
    </source>
</reference>
<name>A0A6I3S2M1_9BURK</name>
<dbReference type="CDD" id="cd10551">
    <property type="entry name" value="PsrB"/>
    <property type="match status" value="1"/>
</dbReference>
<comment type="caution">
    <text evidence="6">The sequence shown here is derived from an EMBL/GenBank/DDBJ whole genome shotgun (WGS) entry which is preliminary data.</text>
</comment>
<dbReference type="SUPFAM" id="SSF54862">
    <property type="entry name" value="4Fe-4S ferredoxins"/>
    <property type="match status" value="1"/>
</dbReference>
<evidence type="ECO:0000256" key="4">
    <source>
        <dbReference type="ARBA" id="ARBA00023014"/>
    </source>
</evidence>
<evidence type="ECO:0000313" key="7">
    <source>
        <dbReference type="Proteomes" id="UP000462362"/>
    </source>
</evidence>
<dbReference type="AlphaFoldDB" id="A0A6I3S2M1"/>
<evidence type="ECO:0000259" key="5">
    <source>
        <dbReference type="PROSITE" id="PS51379"/>
    </source>
</evidence>
<dbReference type="RefSeq" id="WP_155168018.1">
    <property type="nucleotide sequence ID" value="NZ_CAMSPD010000006.1"/>
</dbReference>
<gene>
    <name evidence="6" type="ORF">GMD42_02120</name>
</gene>
<protein>
    <submittedName>
        <fullName evidence="6">4Fe-4S dicluster domain-containing protein</fullName>
    </submittedName>
</protein>
<keyword evidence="4" id="KW-0411">Iron-sulfur</keyword>
<dbReference type="InterPro" id="IPR050954">
    <property type="entry name" value="ET_IronSulfur_Cluster-Binding"/>
</dbReference>
<dbReference type="PROSITE" id="PS51379">
    <property type="entry name" value="4FE4S_FER_2"/>
    <property type="match status" value="3"/>
</dbReference>